<dbReference type="EMBL" id="JACEIK010000309">
    <property type="protein sequence ID" value="MCD7454634.1"/>
    <property type="molecule type" value="Genomic_DNA"/>
</dbReference>
<accession>A0ABS8S6W0</accession>
<sequence length="67" mass="7223">DENKVGYKYQVPALPPTQLQIVGEDLQDVIEPHAWAALGSGLNPQTCTCVLAGISLGLTSDSQMKRR</sequence>
<protein>
    <submittedName>
        <fullName evidence="1">Uncharacterized protein</fullName>
    </submittedName>
</protein>
<organism evidence="1 2">
    <name type="scientific">Datura stramonium</name>
    <name type="common">Jimsonweed</name>
    <name type="synonym">Common thornapple</name>
    <dbReference type="NCBI Taxonomy" id="4076"/>
    <lineage>
        <taxon>Eukaryota</taxon>
        <taxon>Viridiplantae</taxon>
        <taxon>Streptophyta</taxon>
        <taxon>Embryophyta</taxon>
        <taxon>Tracheophyta</taxon>
        <taxon>Spermatophyta</taxon>
        <taxon>Magnoliopsida</taxon>
        <taxon>eudicotyledons</taxon>
        <taxon>Gunneridae</taxon>
        <taxon>Pentapetalae</taxon>
        <taxon>asterids</taxon>
        <taxon>lamiids</taxon>
        <taxon>Solanales</taxon>
        <taxon>Solanaceae</taxon>
        <taxon>Solanoideae</taxon>
        <taxon>Datureae</taxon>
        <taxon>Datura</taxon>
    </lineage>
</organism>
<gene>
    <name evidence="1" type="ORF">HAX54_025434</name>
</gene>
<reference evidence="1 2" key="1">
    <citation type="journal article" date="2021" name="BMC Genomics">
        <title>Datura genome reveals duplications of psychoactive alkaloid biosynthetic genes and high mutation rate following tissue culture.</title>
        <authorList>
            <person name="Rajewski A."/>
            <person name="Carter-House D."/>
            <person name="Stajich J."/>
            <person name="Litt A."/>
        </authorList>
    </citation>
    <scope>NUCLEOTIDE SEQUENCE [LARGE SCALE GENOMIC DNA]</scope>
    <source>
        <strain evidence="1">AR-01</strain>
    </source>
</reference>
<feature type="non-terminal residue" evidence="1">
    <location>
        <position position="1"/>
    </location>
</feature>
<name>A0ABS8S6W0_DATST</name>
<dbReference type="Proteomes" id="UP000823775">
    <property type="component" value="Unassembled WGS sequence"/>
</dbReference>
<evidence type="ECO:0000313" key="1">
    <source>
        <dbReference type="EMBL" id="MCD7454634.1"/>
    </source>
</evidence>
<proteinExistence type="predicted"/>
<keyword evidence="2" id="KW-1185">Reference proteome</keyword>
<evidence type="ECO:0000313" key="2">
    <source>
        <dbReference type="Proteomes" id="UP000823775"/>
    </source>
</evidence>
<comment type="caution">
    <text evidence="1">The sequence shown here is derived from an EMBL/GenBank/DDBJ whole genome shotgun (WGS) entry which is preliminary data.</text>
</comment>